<dbReference type="AlphaFoldDB" id="A0A0A9C661"/>
<reference evidence="1" key="1">
    <citation type="submission" date="2014-09" db="EMBL/GenBank/DDBJ databases">
        <authorList>
            <person name="Magalhaes I.L.F."/>
            <person name="Oliveira U."/>
            <person name="Santos F.R."/>
            <person name="Vidigal T.H.D.A."/>
            <person name="Brescovit A.D."/>
            <person name="Santos A.J."/>
        </authorList>
    </citation>
    <scope>NUCLEOTIDE SEQUENCE</scope>
    <source>
        <tissue evidence="1">Shoot tissue taken approximately 20 cm above the soil surface</tissue>
    </source>
</reference>
<proteinExistence type="predicted"/>
<sequence>MAILQITSGHRVPGEVVQTLTTIKQPTCRNNIQTS</sequence>
<name>A0A0A9C661_ARUDO</name>
<organism evidence="1">
    <name type="scientific">Arundo donax</name>
    <name type="common">Giant reed</name>
    <name type="synonym">Donax arundinaceus</name>
    <dbReference type="NCBI Taxonomy" id="35708"/>
    <lineage>
        <taxon>Eukaryota</taxon>
        <taxon>Viridiplantae</taxon>
        <taxon>Streptophyta</taxon>
        <taxon>Embryophyta</taxon>
        <taxon>Tracheophyta</taxon>
        <taxon>Spermatophyta</taxon>
        <taxon>Magnoliopsida</taxon>
        <taxon>Liliopsida</taxon>
        <taxon>Poales</taxon>
        <taxon>Poaceae</taxon>
        <taxon>PACMAD clade</taxon>
        <taxon>Arundinoideae</taxon>
        <taxon>Arundineae</taxon>
        <taxon>Arundo</taxon>
    </lineage>
</organism>
<protein>
    <submittedName>
        <fullName evidence="1">Uncharacterized protein</fullName>
    </submittedName>
</protein>
<reference evidence="1" key="2">
    <citation type="journal article" date="2015" name="Data Brief">
        <title>Shoot transcriptome of the giant reed, Arundo donax.</title>
        <authorList>
            <person name="Barrero R.A."/>
            <person name="Guerrero F.D."/>
            <person name="Moolhuijzen P."/>
            <person name="Goolsby J.A."/>
            <person name="Tidwell J."/>
            <person name="Bellgard S.E."/>
            <person name="Bellgard M.I."/>
        </authorList>
    </citation>
    <scope>NUCLEOTIDE SEQUENCE</scope>
    <source>
        <tissue evidence="1">Shoot tissue taken approximately 20 cm above the soil surface</tissue>
    </source>
</reference>
<evidence type="ECO:0000313" key="1">
    <source>
        <dbReference type="EMBL" id="JAD66992.1"/>
    </source>
</evidence>
<accession>A0A0A9C661</accession>
<dbReference type="EMBL" id="GBRH01230903">
    <property type="protein sequence ID" value="JAD66992.1"/>
    <property type="molecule type" value="Transcribed_RNA"/>
</dbReference>